<keyword evidence="3" id="KW-1185">Reference proteome</keyword>
<proteinExistence type="predicted"/>
<gene>
    <name evidence="2" type="ORF">ACFOES_17195</name>
</gene>
<evidence type="ECO:0000313" key="3">
    <source>
        <dbReference type="Proteomes" id="UP001595443"/>
    </source>
</evidence>
<dbReference type="EMBL" id="JBHRSK010000015">
    <property type="protein sequence ID" value="MFC2969838.1"/>
    <property type="molecule type" value="Genomic_DNA"/>
</dbReference>
<dbReference type="RefSeq" id="WP_377834598.1">
    <property type="nucleotide sequence ID" value="NZ_JBHRSK010000015.1"/>
</dbReference>
<reference evidence="3" key="1">
    <citation type="journal article" date="2019" name="Int. J. Syst. Evol. Microbiol.">
        <title>The Global Catalogue of Microorganisms (GCM) 10K type strain sequencing project: providing services to taxonomists for standard genome sequencing and annotation.</title>
        <authorList>
            <consortium name="The Broad Institute Genomics Platform"/>
            <consortium name="The Broad Institute Genome Sequencing Center for Infectious Disease"/>
            <person name="Wu L."/>
            <person name="Ma J."/>
        </authorList>
    </citation>
    <scope>NUCLEOTIDE SEQUENCE [LARGE SCALE GENOMIC DNA]</scope>
    <source>
        <strain evidence="3">KCTC 62192</strain>
    </source>
</reference>
<comment type="caution">
    <text evidence="2">The sequence shown here is derived from an EMBL/GenBank/DDBJ whole genome shotgun (WGS) entry which is preliminary data.</text>
</comment>
<accession>A0ABV7AL68</accession>
<organism evidence="2 3">
    <name type="scientific">Acidimangrovimonas pyrenivorans</name>
    <dbReference type="NCBI Taxonomy" id="2030798"/>
    <lineage>
        <taxon>Bacteria</taxon>
        <taxon>Pseudomonadati</taxon>
        <taxon>Pseudomonadota</taxon>
        <taxon>Alphaproteobacteria</taxon>
        <taxon>Rhodobacterales</taxon>
        <taxon>Paracoccaceae</taxon>
        <taxon>Acidimangrovimonas</taxon>
    </lineage>
</organism>
<evidence type="ECO:0000313" key="2">
    <source>
        <dbReference type="EMBL" id="MFC2969838.1"/>
    </source>
</evidence>
<dbReference type="Proteomes" id="UP001595443">
    <property type="component" value="Unassembled WGS sequence"/>
</dbReference>
<feature type="chain" id="PRO_5047263379" description="DUF1344 domain-containing protein" evidence="1">
    <location>
        <begin position="23"/>
        <end position="84"/>
    </location>
</feature>
<feature type="signal peptide" evidence="1">
    <location>
        <begin position="1"/>
        <end position="22"/>
    </location>
</feature>
<name>A0ABV7AL68_9RHOB</name>
<sequence>MNTKFLTVTVAALVAAAPMAFANGVTGGKITSIDPAAHTLALDGAVYSVASPIDLQNLTKGEQISVYVNDHAAPRTIERIVENQ</sequence>
<evidence type="ECO:0008006" key="4">
    <source>
        <dbReference type="Google" id="ProtNLM"/>
    </source>
</evidence>
<evidence type="ECO:0000256" key="1">
    <source>
        <dbReference type="SAM" id="SignalP"/>
    </source>
</evidence>
<keyword evidence="1" id="KW-0732">Signal</keyword>
<protein>
    <recommendedName>
        <fullName evidence="4">DUF1344 domain-containing protein</fullName>
    </recommendedName>
</protein>